<name>A0ABP0K764_9DINO</name>
<organism evidence="3 4">
    <name type="scientific">Durusdinium trenchii</name>
    <dbReference type="NCBI Taxonomy" id="1381693"/>
    <lineage>
        <taxon>Eukaryota</taxon>
        <taxon>Sar</taxon>
        <taxon>Alveolata</taxon>
        <taxon>Dinophyceae</taxon>
        <taxon>Suessiales</taxon>
        <taxon>Symbiodiniaceae</taxon>
        <taxon>Durusdinium</taxon>
    </lineage>
</organism>
<feature type="compositionally biased region" description="Polar residues" evidence="2">
    <location>
        <begin position="375"/>
        <end position="390"/>
    </location>
</feature>
<evidence type="ECO:0000313" key="3">
    <source>
        <dbReference type="EMBL" id="CAK9022399.1"/>
    </source>
</evidence>
<accession>A0ABP0K764</accession>
<sequence length="675" mass="75094">MGSASSVEGENCCSVQLRNQARPGECEEALPIWLTEGEIFPECETFRQGIECLRSQAAPEPGGSEALAVETLPASHAQLPKEACGSSTDASSKSPDQVLVPDDPVNGTSGELPTVAANAEAKSSSEQEPTLREDEKASLAPTEPASQPDASALDAETVQEELALRNDEASLANEELNEMPPEEDWPTHKKKFEAKTNDAKSDVRTEALKDSLEKALKEGVSNCKAYWKELQLPAEQIILNEVQKIRPRRLDPKIMKEVKRALRNLEGALEDCATSEESELEIHKKIIQEIENVALLPCLFKNLKDKEWMVKEVLDIKEKWLGKDYVDTLNTKTDLAVLLQQLDKKEEAEQKLREVLTTMQAKNDKLVGKFPEAGSRSSAKDSQTIGGSSTSERVKENFALHFVMNGQASVIDKTGDIAFEGNIRREATFCIISFPGKFASGWDALVAALHGESVACVFLTTPETGLGKHKDDGSGKCWCSQIYGERNFKQFGYLVEMKDPDPEKLKQALENAKCTHAIVVPFHATPEERKAYEEEAKKAWEKYGKVASWGCEWFVVWMEQVKQAVQLGQRLQVVFFPGQRGQGKVAWDELSFRDLWDGVGCGGSQKAEIAYVEAMRKIEGDTWDYDEIDVKRFLFQEFHPNCKVFAEDPTDGSWREGTMVLTMPDSQSSETLSRV</sequence>
<dbReference type="InterPro" id="IPR011990">
    <property type="entry name" value="TPR-like_helical_dom_sf"/>
</dbReference>
<comment type="caution">
    <text evidence="3">The sequence shown here is derived from an EMBL/GenBank/DDBJ whole genome shotgun (WGS) entry which is preliminary data.</text>
</comment>
<keyword evidence="4" id="KW-1185">Reference proteome</keyword>
<feature type="region of interest" description="Disordered" evidence="2">
    <location>
        <begin position="72"/>
        <end position="153"/>
    </location>
</feature>
<dbReference type="Gene3D" id="1.25.40.10">
    <property type="entry name" value="Tetratricopeptide repeat domain"/>
    <property type="match status" value="1"/>
</dbReference>
<dbReference type="EMBL" id="CAXAMN010007669">
    <property type="protein sequence ID" value="CAK9022399.1"/>
    <property type="molecule type" value="Genomic_DNA"/>
</dbReference>
<feature type="coiled-coil region" evidence="1">
    <location>
        <begin position="335"/>
        <end position="365"/>
    </location>
</feature>
<evidence type="ECO:0000313" key="4">
    <source>
        <dbReference type="Proteomes" id="UP001642484"/>
    </source>
</evidence>
<feature type="region of interest" description="Disordered" evidence="2">
    <location>
        <begin position="175"/>
        <end position="197"/>
    </location>
</feature>
<keyword evidence="1" id="KW-0175">Coiled coil</keyword>
<feature type="compositionally biased region" description="Polar residues" evidence="2">
    <location>
        <begin position="85"/>
        <end position="95"/>
    </location>
</feature>
<feature type="region of interest" description="Disordered" evidence="2">
    <location>
        <begin position="369"/>
        <end position="390"/>
    </location>
</feature>
<evidence type="ECO:0000256" key="2">
    <source>
        <dbReference type="SAM" id="MobiDB-lite"/>
    </source>
</evidence>
<evidence type="ECO:0000256" key="1">
    <source>
        <dbReference type="SAM" id="Coils"/>
    </source>
</evidence>
<proteinExistence type="predicted"/>
<protein>
    <submittedName>
        <fullName evidence="3">Uncharacterized protein</fullName>
    </submittedName>
</protein>
<dbReference type="Proteomes" id="UP001642484">
    <property type="component" value="Unassembled WGS sequence"/>
</dbReference>
<gene>
    <name evidence="3" type="ORF">CCMP2556_LOCUS14812</name>
</gene>
<reference evidence="3 4" key="1">
    <citation type="submission" date="2024-02" db="EMBL/GenBank/DDBJ databases">
        <authorList>
            <person name="Chen Y."/>
            <person name="Shah S."/>
            <person name="Dougan E. K."/>
            <person name="Thang M."/>
            <person name="Chan C."/>
        </authorList>
    </citation>
    <scope>NUCLEOTIDE SEQUENCE [LARGE SCALE GENOMIC DNA]</scope>
</reference>
<feature type="compositionally biased region" description="Basic and acidic residues" evidence="2">
    <location>
        <begin position="123"/>
        <end position="137"/>
    </location>
</feature>
<feature type="compositionally biased region" description="Acidic residues" evidence="2">
    <location>
        <begin position="175"/>
        <end position="184"/>
    </location>
</feature>